<dbReference type="HOGENOM" id="CLU_2920467_0_0_14"/>
<keyword evidence="8" id="KW-1185">Reference proteome</keyword>
<keyword evidence="4 6" id="KW-1133">Transmembrane helix</keyword>
<dbReference type="InterPro" id="IPR037272">
    <property type="entry name" value="SNS_sf"/>
</dbReference>
<dbReference type="InterPro" id="IPR000175">
    <property type="entry name" value="Na/ntran_symport"/>
</dbReference>
<reference evidence="7 8" key="1">
    <citation type="submission" date="2013-09" db="EMBL/GenBank/DDBJ databases">
        <title>Complete genome sequence of Spiroplasma mirum suckling mouse cataract agent.</title>
        <authorList>
            <person name="Landry C.A."/>
            <person name="Bastian F.O."/>
            <person name="Thune R.L."/>
        </authorList>
    </citation>
    <scope>NUCLEOTIDE SEQUENCE [LARGE SCALE GENOMIC DNA]</scope>
    <source>
        <strain evidence="7 8">SMCA</strain>
    </source>
</reference>
<keyword evidence="5 6" id="KW-0472">Membrane</keyword>
<evidence type="ECO:0000256" key="6">
    <source>
        <dbReference type="SAM" id="Phobius"/>
    </source>
</evidence>
<proteinExistence type="predicted"/>
<protein>
    <submittedName>
        <fullName evidence="7">Uncharacterized protein</fullName>
    </submittedName>
</protein>
<dbReference type="PROSITE" id="PS50267">
    <property type="entry name" value="NA_NEUROTRAN_SYMP_3"/>
    <property type="match status" value="1"/>
</dbReference>
<organism evidence="7 8">
    <name type="scientific">Spiroplasma mirum ATCC 29335</name>
    <dbReference type="NCBI Taxonomy" id="838561"/>
    <lineage>
        <taxon>Bacteria</taxon>
        <taxon>Bacillati</taxon>
        <taxon>Mycoplasmatota</taxon>
        <taxon>Mollicutes</taxon>
        <taxon>Entomoplasmatales</taxon>
        <taxon>Spiroplasmataceae</taxon>
        <taxon>Spiroplasma</taxon>
    </lineage>
</organism>
<gene>
    <name evidence="7" type="ORF">P344_02465</name>
</gene>
<dbReference type="SUPFAM" id="SSF161070">
    <property type="entry name" value="SNF-like"/>
    <property type="match status" value="1"/>
</dbReference>
<keyword evidence="2" id="KW-0813">Transport</keyword>
<dbReference type="OrthoDB" id="9762833at2"/>
<dbReference type="PATRIC" id="fig|838561.3.peg.474"/>
<evidence type="ECO:0000256" key="1">
    <source>
        <dbReference type="ARBA" id="ARBA00004141"/>
    </source>
</evidence>
<sequence>MKKQKEVSKIDFNISTLGATIGLENVWGFPTLLKQDGWLSFLVLYIFALIVMFGTLINFWV</sequence>
<feature type="transmembrane region" description="Helical" evidence="6">
    <location>
        <begin position="38"/>
        <end position="60"/>
    </location>
</feature>
<dbReference type="EMBL" id="CP006720">
    <property type="protein sequence ID" value="AHI57840.1"/>
    <property type="molecule type" value="Genomic_DNA"/>
</dbReference>
<accession>W6AM92</accession>
<evidence type="ECO:0000313" key="7">
    <source>
        <dbReference type="EMBL" id="AHI57840.1"/>
    </source>
</evidence>
<keyword evidence="3 6" id="KW-0812">Transmembrane</keyword>
<evidence type="ECO:0000256" key="5">
    <source>
        <dbReference type="ARBA" id="ARBA00023136"/>
    </source>
</evidence>
<dbReference type="KEGG" id="smia:P344_02465"/>
<evidence type="ECO:0000256" key="3">
    <source>
        <dbReference type="ARBA" id="ARBA00022692"/>
    </source>
</evidence>
<dbReference type="AlphaFoldDB" id="W6AM92"/>
<dbReference type="Proteomes" id="UP000019260">
    <property type="component" value="Chromosome"/>
</dbReference>
<name>W6AM92_9MOLU</name>
<dbReference type="GO" id="GO:0016020">
    <property type="term" value="C:membrane"/>
    <property type="evidence" value="ECO:0007669"/>
    <property type="project" value="UniProtKB-SubCell"/>
</dbReference>
<evidence type="ECO:0000313" key="8">
    <source>
        <dbReference type="Proteomes" id="UP000019260"/>
    </source>
</evidence>
<evidence type="ECO:0000256" key="2">
    <source>
        <dbReference type="ARBA" id="ARBA00022448"/>
    </source>
</evidence>
<comment type="subcellular location">
    <subcellularLocation>
        <location evidence="1">Membrane</location>
        <topology evidence="1">Multi-pass membrane protein</topology>
    </subcellularLocation>
</comment>
<evidence type="ECO:0000256" key="4">
    <source>
        <dbReference type="ARBA" id="ARBA00022989"/>
    </source>
</evidence>
<dbReference type="Pfam" id="PF00209">
    <property type="entry name" value="SNF"/>
    <property type="match status" value="1"/>
</dbReference>
<dbReference type="RefSeq" id="WP_025317216.1">
    <property type="nucleotide sequence ID" value="NZ_CP002082.1"/>
</dbReference>
<dbReference type="STRING" id="838561.P344_02465"/>